<evidence type="ECO:0008006" key="4">
    <source>
        <dbReference type="Google" id="ProtNLM"/>
    </source>
</evidence>
<evidence type="ECO:0000313" key="3">
    <source>
        <dbReference type="Proteomes" id="UP000229600"/>
    </source>
</evidence>
<dbReference type="AlphaFoldDB" id="A0A2H0N5G9"/>
<feature type="transmembrane region" description="Helical" evidence="1">
    <location>
        <begin position="103"/>
        <end position="125"/>
    </location>
</feature>
<protein>
    <recommendedName>
        <fullName evidence="4">Rod shape-determining protein MreD</fullName>
    </recommendedName>
</protein>
<organism evidence="2 3">
    <name type="scientific">Candidatus Magasanikbacteria bacterium CG11_big_fil_rev_8_21_14_0_20_39_34</name>
    <dbReference type="NCBI Taxonomy" id="1974653"/>
    <lineage>
        <taxon>Bacteria</taxon>
        <taxon>Candidatus Magasanikiibacteriota</taxon>
    </lineage>
</organism>
<proteinExistence type="predicted"/>
<keyword evidence="1" id="KW-0812">Transmembrane</keyword>
<evidence type="ECO:0000313" key="2">
    <source>
        <dbReference type="EMBL" id="PIR04132.1"/>
    </source>
</evidence>
<evidence type="ECO:0000256" key="1">
    <source>
        <dbReference type="SAM" id="Phobius"/>
    </source>
</evidence>
<feature type="transmembrane region" description="Helical" evidence="1">
    <location>
        <begin position="7"/>
        <end position="28"/>
    </location>
</feature>
<name>A0A2H0N5G9_9BACT</name>
<feature type="transmembrane region" description="Helical" evidence="1">
    <location>
        <begin position="71"/>
        <end position="91"/>
    </location>
</feature>
<dbReference type="EMBL" id="PCWN01000007">
    <property type="protein sequence ID" value="PIR04132.1"/>
    <property type="molecule type" value="Genomic_DNA"/>
</dbReference>
<reference evidence="2 3" key="1">
    <citation type="submission" date="2017-09" db="EMBL/GenBank/DDBJ databases">
        <title>Depth-based differentiation of microbial function through sediment-hosted aquifers and enrichment of novel symbionts in the deep terrestrial subsurface.</title>
        <authorList>
            <person name="Probst A.J."/>
            <person name="Ladd B."/>
            <person name="Jarett J.K."/>
            <person name="Geller-Mcgrath D.E."/>
            <person name="Sieber C.M."/>
            <person name="Emerson J.B."/>
            <person name="Anantharaman K."/>
            <person name="Thomas B.C."/>
            <person name="Malmstrom R."/>
            <person name="Stieglmeier M."/>
            <person name="Klingl A."/>
            <person name="Woyke T."/>
            <person name="Ryan C.M."/>
            <person name="Banfield J.F."/>
        </authorList>
    </citation>
    <scope>NUCLEOTIDE SEQUENCE [LARGE SCALE GENOMIC DNA]</scope>
    <source>
        <strain evidence="2">CG11_big_fil_rev_8_21_14_0_20_39_34</strain>
    </source>
</reference>
<accession>A0A2H0N5G9</accession>
<feature type="transmembrane region" description="Helical" evidence="1">
    <location>
        <begin position="35"/>
        <end position="65"/>
    </location>
</feature>
<comment type="caution">
    <text evidence="2">The sequence shown here is derived from an EMBL/GenBank/DDBJ whole genome shotgun (WGS) entry which is preliminary data.</text>
</comment>
<dbReference type="Proteomes" id="UP000229600">
    <property type="component" value="Unassembled WGS sequence"/>
</dbReference>
<feature type="transmembrane region" description="Helical" evidence="1">
    <location>
        <begin position="131"/>
        <end position="160"/>
    </location>
</feature>
<sequence>MNSLLKTIGWICILFLVIFLHFTCLYLLPYPFDHLNILFFFFVNSIFWGGSGRIVWVAFVLFFILDLYTGTPFGLLLVIGPISVLFSYWLFMYLFTNRSIFALLGLLVLSLAIYRGLYLGVLFIFSFFHQIAISAILISVTFAWEALFTGAAILISYPFLHKIFRNKKIAFS</sequence>
<keyword evidence="1" id="KW-1133">Transmembrane helix</keyword>
<gene>
    <name evidence="2" type="ORF">COV59_03030</name>
</gene>
<keyword evidence="1" id="KW-0472">Membrane</keyword>